<gene>
    <name evidence="3" type="ORF">HU200_014190</name>
</gene>
<sequence length="417" mass="47390">MASVSMELPWMEMAGELPSFEMEEDEEDQARRSRRRERTTSWWTRREDEMKTLLEEELRNPPIGGEEEEEEEEEEDIVDEEEADLDTMRMYRRGWEQSFGGSYGSFQDKSTLICSLSLSSLLASFGPMRYTEGAIPEDASCESAVQIFSVQVTNLKDGLKWPLHVYGHVAIRDLLDHNRNLLFERKRDNCQILTRQDSYLLLTGPSRAAVIVDPVAFEVDLKVKGKRESEDKVLSLKYFQHSSVTSYERHVPMIRRCCPSKRSMLEVKFAVLYQAVEATVVSTKVVRGSWMDHYRGRVVCRTASASKEDIVLLDSRDGSMPVNSDGAIELSRRVVSVEISGRLIFRVVALRVNDKMGGAASRVNDKMGVIAEDSAIFTPMVGGKSKRTCDLGFCEVEITVAWSLFSTLQDLRLHNIL</sequence>
<dbReference type="PANTHER" id="PTHR33065:SF88">
    <property type="entry name" value="OS11G0104220 PROTEIN"/>
    <property type="match status" value="1"/>
</dbReference>
<dbReference type="PANTHER" id="PTHR33065">
    <property type="entry name" value="OS07G0486400 PROTEIN"/>
    <property type="match status" value="1"/>
</dbReference>
<protein>
    <recommendedName>
        <fullName evidence="2">DUF6598 domain-containing protein</fullName>
    </recommendedName>
</protein>
<feature type="compositionally biased region" description="Acidic residues" evidence="1">
    <location>
        <begin position="65"/>
        <end position="81"/>
    </location>
</feature>
<dbReference type="OrthoDB" id="693861at2759"/>
<comment type="caution">
    <text evidence="3">The sequence shown here is derived from an EMBL/GenBank/DDBJ whole genome shotgun (WGS) entry which is preliminary data.</text>
</comment>
<evidence type="ECO:0000256" key="1">
    <source>
        <dbReference type="SAM" id="MobiDB-lite"/>
    </source>
</evidence>
<reference evidence="3" key="1">
    <citation type="submission" date="2020-07" db="EMBL/GenBank/DDBJ databases">
        <title>Genome sequence and genetic diversity analysis of an under-domesticated orphan crop, white fonio (Digitaria exilis).</title>
        <authorList>
            <person name="Bennetzen J.L."/>
            <person name="Chen S."/>
            <person name="Ma X."/>
            <person name="Wang X."/>
            <person name="Yssel A.E.J."/>
            <person name="Chaluvadi S.R."/>
            <person name="Johnson M."/>
            <person name="Gangashetty P."/>
            <person name="Hamidou F."/>
            <person name="Sanogo M.D."/>
            <person name="Zwaenepoel A."/>
            <person name="Wallace J."/>
            <person name="Van De Peer Y."/>
            <person name="Van Deynze A."/>
        </authorList>
    </citation>
    <scope>NUCLEOTIDE SEQUENCE</scope>
    <source>
        <tissue evidence="3">Leaves</tissue>
    </source>
</reference>
<dbReference type="EMBL" id="JACEFO010001405">
    <property type="protein sequence ID" value="KAF8737190.1"/>
    <property type="molecule type" value="Genomic_DNA"/>
</dbReference>
<proteinExistence type="predicted"/>
<feature type="region of interest" description="Disordered" evidence="1">
    <location>
        <begin position="1"/>
        <end position="39"/>
    </location>
</feature>
<dbReference type="InterPro" id="IPR046533">
    <property type="entry name" value="DUF6598"/>
</dbReference>
<dbReference type="Pfam" id="PF20241">
    <property type="entry name" value="DUF6598"/>
    <property type="match status" value="1"/>
</dbReference>
<feature type="region of interest" description="Disordered" evidence="1">
    <location>
        <begin position="51"/>
        <end position="81"/>
    </location>
</feature>
<evidence type="ECO:0000259" key="2">
    <source>
        <dbReference type="Pfam" id="PF20241"/>
    </source>
</evidence>
<dbReference type="AlphaFoldDB" id="A0A835FCV8"/>
<feature type="domain" description="DUF6598" evidence="2">
    <location>
        <begin position="144"/>
        <end position="400"/>
    </location>
</feature>
<evidence type="ECO:0000313" key="4">
    <source>
        <dbReference type="Proteomes" id="UP000636709"/>
    </source>
</evidence>
<evidence type="ECO:0000313" key="3">
    <source>
        <dbReference type="EMBL" id="KAF8737190.1"/>
    </source>
</evidence>
<keyword evidence="4" id="KW-1185">Reference proteome</keyword>
<dbReference type="Proteomes" id="UP000636709">
    <property type="component" value="Unassembled WGS sequence"/>
</dbReference>
<name>A0A835FCV8_9POAL</name>
<accession>A0A835FCV8</accession>
<organism evidence="3 4">
    <name type="scientific">Digitaria exilis</name>
    <dbReference type="NCBI Taxonomy" id="1010633"/>
    <lineage>
        <taxon>Eukaryota</taxon>
        <taxon>Viridiplantae</taxon>
        <taxon>Streptophyta</taxon>
        <taxon>Embryophyta</taxon>
        <taxon>Tracheophyta</taxon>
        <taxon>Spermatophyta</taxon>
        <taxon>Magnoliopsida</taxon>
        <taxon>Liliopsida</taxon>
        <taxon>Poales</taxon>
        <taxon>Poaceae</taxon>
        <taxon>PACMAD clade</taxon>
        <taxon>Panicoideae</taxon>
        <taxon>Panicodae</taxon>
        <taxon>Paniceae</taxon>
        <taxon>Anthephorinae</taxon>
        <taxon>Digitaria</taxon>
    </lineage>
</organism>